<dbReference type="EMBL" id="MPYG04000154">
    <property type="protein sequence ID" value="ROG91864.1"/>
    <property type="molecule type" value="Genomic_DNA"/>
</dbReference>
<organism evidence="1">
    <name type="scientific">Klebsiella pneumoniae</name>
    <dbReference type="NCBI Taxonomy" id="573"/>
    <lineage>
        <taxon>Bacteria</taxon>
        <taxon>Pseudomonadati</taxon>
        <taxon>Pseudomonadota</taxon>
        <taxon>Gammaproteobacteria</taxon>
        <taxon>Enterobacterales</taxon>
        <taxon>Enterobacteriaceae</taxon>
        <taxon>Klebsiella/Raoultella group</taxon>
        <taxon>Klebsiella</taxon>
        <taxon>Klebsiella pneumoniae complex</taxon>
    </lineage>
</organism>
<evidence type="ECO:0000313" key="2">
    <source>
        <dbReference type="EMBL" id="ROG91864.1"/>
    </source>
</evidence>
<reference evidence="1" key="1">
    <citation type="journal article" date="2014" name="Antimicrob. Agents Chemother.">
        <title>IncH-Type Plasmid Harboring blaCTX-M-15, blaDHA-1, and qnrB4 Genes Recovered from Animal Isolates.</title>
        <authorList>
            <person name="Schluter A."/>
            <person name="Nordmann P."/>
            <person name="Bonnin R.A."/>
            <person name="Millemann Y."/>
            <person name="Eikmeyer F.G."/>
            <person name="Wibberg D."/>
            <person name="Puhler A."/>
            <person name="Poirel L."/>
        </authorList>
    </citation>
    <scope>NUCLEOTIDE SEQUENCE [LARGE SCALE GENOMIC DNA]</scope>
    <source>
        <strain evidence="1">Kp15</strain>
        <plasmid evidence="1">pENVA</plasmid>
    </source>
</reference>
<dbReference type="EMBL" id="HG918041">
    <property type="protein sequence ID" value="CDM79766.1"/>
    <property type="molecule type" value="Genomic_DNA"/>
</dbReference>
<protein>
    <submittedName>
        <fullName evidence="1">Uncharacterized protein</fullName>
    </submittedName>
</protein>
<gene>
    <name evidence="2" type="ORF">BL124_00021855</name>
    <name evidence="1" type="ORF">PENVA_0150</name>
</gene>
<proteinExistence type="predicted"/>
<name>A0A024HVS4_KLEPN</name>
<keyword evidence="1" id="KW-0614">Plasmid</keyword>
<reference evidence="2 3" key="2">
    <citation type="submission" date="2018-10" db="EMBL/GenBank/DDBJ databases">
        <authorList>
            <person name="Vanduin D."/>
            <person name="Fouts D."/>
            <person name="Wright M."/>
            <person name="Sutton G."/>
            <person name="Nguyen K."/>
            <person name="Kreiswirth B."/>
            <person name="Chen L."/>
            <person name="Rojas L."/>
            <person name="Hujer A."/>
            <person name="Hujer K."/>
            <person name="Bonomo R."/>
            <person name="Adams M."/>
        </authorList>
    </citation>
    <scope>NUCLEOTIDE SEQUENCE [LARGE SCALE GENOMIC DNA]</scope>
    <source>
        <strain evidence="2 3">CRK0165</strain>
    </source>
</reference>
<dbReference type="RefSeq" id="WP_073545551.1">
    <property type="nucleotide sequence ID" value="NZ_CABHKM010000005.1"/>
</dbReference>
<dbReference type="AlphaFoldDB" id="A0A024HVS4"/>
<sequence>MKDHEIRTLVNKLHEIAIQFHGSQQLREQIAHTVSSAISRQENDIGTNEPMFYVKGDAAIRLLKGESRYATITTEPKPGDVLPLYIRQQSAQTARAPKGKRLRIAEDRYAAYFPQERPLDGAQLIAWDENGNLLGIGFGRYTRESGIVIVVGGQKYDSNHVIHWACQ</sequence>
<evidence type="ECO:0000313" key="1">
    <source>
        <dbReference type="EMBL" id="CDM79766.1"/>
    </source>
</evidence>
<accession>A0A024HVS4</accession>
<dbReference type="Proteomes" id="UP000283322">
    <property type="component" value="Unassembled WGS sequence"/>
</dbReference>
<geneLocation type="plasmid" evidence="1">
    <name>pENVA</name>
</geneLocation>
<evidence type="ECO:0000313" key="3">
    <source>
        <dbReference type="Proteomes" id="UP000283322"/>
    </source>
</evidence>